<dbReference type="InterPro" id="IPR020449">
    <property type="entry name" value="Tscrpt_reg_AraC-type_HTH"/>
</dbReference>
<accession>A0A2N9VTT8</accession>
<dbReference type="RefSeq" id="WP_100000546.1">
    <property type="nucleotide sequence ID" value="NZ_CP017940.1"/>
</dbReference>
<proteinExistence type="predicted"/>
<gene>
    <name evidence="5" type="ORF">B5P45_20925</name>
</gene>
<dbReference type="Gene3D" id="3.40.50.880">
    <property type="match status" value="1"/>
</dbReference>
<dbReference type="InterPro" id="IPR029062">
    <property type="entry name" value="Class_I_gatase-like"/>
</dbReference>
<evidence type="ECO:0000256" key="1">
    <source>
        <dbReference type="ARBA" id="ARBA00023015"/>
    </source>
</evidence>
<dbReference type="PRINTS" id="PR00032">
    <property type="entry name" value="HTHARAC"/>
</dbReference>
<keyword evidence="1" id="KW-0805">Transcription regulation</keyword>
<dbReference type="PROSITE" id="PS00041">
    <property type="entry name" value="HTH_ARAC_FAMILY_1"/>
    <property type="match status" value="1"/>
</dbReference>
<evidence type="ECO:0000256" key="3">
    <source>
        <dbReference type="ARBA" id="ARBA00023163"/>
    </source>
</evidence>
<dbReference type="PANTHER" id="PTHR43130">
    <property type="entry name" value="ARAC-FAMILY TRANSCRIPTIONAL REGULATOR"/>
    <property type="match status" value="1"/>
</dbReference>
<dbReference type="EMBL" id="MZMT01000049">
    <property type="protein sequence ID" value="PIO42906.1"/>
    <property type="molecule type" value="Genomic_DNA"/>
</dbReference>
<dbReference type="SUPFAM" id="SSF46689">
    <property type="entry name" value="Homeodomain-like"/>
    <property type="match status" value="2"/>
</dbReference>
<evidence type="ECO:0000259" key="4">
    <source>
        <dbReference type="PROSITE" id="PS01124"/>
    </source>
</evidence>
<keyword evidence="2" id="KW-0238">DNA-binding</keyword>
<evidence type="ECO:0000256" key="2">
    <source>
        <dbReference type="ARBA" id="ARBA00023125"/>
    </source>
</evidence>
<keyword evidence="6" id="KW-1185">Reference proteome</keyword>
<dbReference type="SMART" id="SM00342">
    <property type="entry name" value="HTH_ARAC"/>
    <property type="match status" value="1"/>
</dbReference>
<dbReference type="InterPro" id="IPR052158">
    <property type="entry name" value="INH-QAR"/>
</dbReference>
<evidence type="ECO:0000313" key="5">
    <source>
        <dbReference type="EMBL" id="PIO42906.1"/>
    </source>
</evidence>
<keyword evidence="3" id="KW-0804">Transcription</keyword>
<dbReference type="PROSITE" id="PS01124">
    <property type="entry name" value="HTH_ARAC_FAMILY_2"/>
    <property type="match status" value="1"/>
</dbReference>
<feature type="domain" description="HTH araC/xylS-type" evidence="4">
    <location>
        <begin position="234"/>
        <end position="332"/>
    </location>
</feature>
<name>A0A2N9VTT8_9HYPH</name>
<comment type="caution">
    <text evidence="5">The sequence shown here is derived from an EMBL/GenBank/DDBJ whole genome shotgun (WGS) entry which is preliminary data.</text>
</comment>
<dbReference type="Proteomes" id="UP000232163">
    <property type="component" value="Unassembled WGS sequence"/>
</dbReference>
<dbReference type="SUPFAM" id="SSF52317">
    <property type="entry name" value="Class I glutamine amidotransferase-like"/>
    <property type="match status" value="1"/>
</dbReference>
<dbReference type="PANTHER" id="PTHR43130:SF3">
    <property type="entry name" value="HTH-TYPE TRANSCRIPTIONAL REGULATOR RV1931C"/>
    <property type="match status" value="1"/>
</dbReference>
<dbReference type="OrthoDB" id="186587at2"/>
<sequence>MPASNSRINVAILAVPEVTASALYGMFDLFSSPGRDWSFIVTGEAGEQRMYPYIAARTRKRFLAANGIWVKPDYDFKSCPKPDIVCIPDFFVNPGDSIAGSYDPEAGWLKQSHANGAMLASACSGAVLLGEAGLLTDCEATIHWGYVATLTNNYPGVKVRMDRSLVLSGEAQRIVMAGGGSSWQDLALYLIARFVGLKEAMEVAKVYMLQWHDMGQQPFASLMSLRQTTDAVINRCQEWLAMNYKTRAPVAAMIARSGLPERSFIRRFAKATGMKPLDYVHALRLEEAKQMLETTDMRIEAIANEAGYEDTSFFGRLFRRSTGLSPAHYRLRFGSLHQALNTTKKFDETDLRVEIESATGLIAVVEDATKGVD</sequence>
<dbReference type="Pfam" id="PF12833">
    <property type="entry name" value="HTH_18"/>
    <property type="match status" value="1"/>
</dbReference>
<dbReference type="GO" id="GO:0003700">
    <property type="term" value="F:DNA-binding transcription factor activity"/>
    <property type="evidence" value="ECO:0007669"/>
    <property type="project" value="InterPro"/>
</dbReference>
<dbReference type="InterPro" id="IPR018060">
    <property type="entry name" value="HTH_AraC"/>
</dbReference>
<dbReference type="InterPro" id="IPR009057">
    <property type="entry name" value="Homeodomain-like_sf"/>
</dbReference>
<organism evidence="5 6">
    <name type="scientific">Phyllobacterium zundukense</name>
    <dbReference type="NCBI Taxonomy" id="1867719"/>
    <lineage>
        <taxon>Bacteria</taxon>
        <taxon>Pseudomonadati</taxon>
        <taxon>Pseudomonadota</taxon>
        <taxon>Alphaproteobacteria</taxon>
        <taxon>Hyphomicrobiales</taxon>
        <taxon>Phyllobacteriaceae</taxon>
        <taxon>Phyllobacterium</taxon>
    </lineage>
</organism>
<evidence type="ECO:0000313" key="6">
    <source>
        <dbReference type="Proteomes" id="UP000232163"/>
    </source>
</evidence>
<protein>
    <submittedName>
        <fullName evidence="5">AraC family transcriptional regulator</fullName>
    </submittedName>
</protein>
<dbReference type="AlphaFoldDB" id="A0A2N9VTT8"/>
<dbReference type="GO" id="GO:0043565">
    <property type="term" value="F:sequence-specific DNA binding"/>
    <property type="evidence" value="ECO:0007669"/>
    <property type="project" value="InterPro"/>
</dbReference>
<dbReference type="InterPro" id="IPR018062">
    <property type="entry name" value="HTH_AraC-typ_CS"/>
</dbReference>
<dbReference type="Gene3D" id="1.10.10.60">
    <property type="entry name" value="Homeodomain-like"/>
    <property type="match status" value="2"/>
</dbReference>
<reference evidence="5 6" key="1">
    <citation type="journal article" date="2017" name="Int J Environ Stud">
        <title>Does the Miocene-Pliocene relict legume Oxytropis triphylla form nitrogen-fixing nodules with a combination of bacterial strains?</title>
        <authorList>
            <person name="Safronova V."/>
            <person name="Belimov A."/>
            <person name="Sazanova A."/>
            <person name="Kuznetsova I."/>
            <person name="Popova J."/>
            <person name="Andronov E."/>
            <person name="Verkhozina A."/>
            <person name="Tikhonovich I."/>
        </authorList>
    </citation>
    <scope>NUCLEOTIDE SEQUENCE [LARGE SCALE GENOMIC DNA]</scope>
    <source>
        <strain evidence="5 6">Tri-38</strain>
    </source>
</reference>